<name>A0ABU0BPE0_9HYPH</name>
<dbReference type="EMBL" id="JAUSVF010000001">
    <property type="protein sequence ID" value="MDQ0319832.1"/>
    <property type="molecule type" value="Genomic_DNA"/>
</dbReference>
<sequence length="38" mass="4033">MIAQEVSGIVFCDLAGRHSKDEQDGGALVDLQALAMDQ</sequence>
<reference evidence="1 2" key="1">
    <citation type="submission" date="2023-07" db="EMBL/GenBank/DDBJ databases">
        <title>Genomic Encyclopedia of Type Strains, Phase IV (KMG-IV): sequencing the most valuable type-strain genomes for metagenomic binning, comparative biology and taxonomic classification.</title>
        <authorList>
            <person name="Goeker M."/>
        </authorList>
    </citation>
    <scope>NUCLEOTIDE SEQUENCE [LARGE SCALE GENOMIC DNA]</scope>
    <source>
        <strain evidence="1 2">DSM 1112</strain>
    </source>
</reference>
<proteinExistence type="predicted"/>
<dbReference type="Proteomes" id="UP001230207">
    <property type="component" value="Unassembled WGS sequence"/>
</dbReference>
<evidence type="ECO:0000313" key="1">
    <source>
        <dbReference type="EMBL" id="MDQ0319832.1"/>
    </source>
</evidence>
<comment type="caution">
    <text evidence="1">The sequence shown here is derived from an EMBL/GenBank/DDBJ whole genome shotgun (WGS) entry which is preliminary data.</text>
</comment>
<accession>A0ABU0BPE0</accession>
<protein>
    <submittedName>
        <fullName evidence="1">Uncharacterized protein</fullName>
    </submittedName>
</protein>
<keyword evidence="2" id="KW-1185">Reference proteome</keyword>
<gene>
    <name evidence="1" type="ORF">QO002_001970</name>
</gene>
<evidence type="ECO:0000313" key="2">
    <source>
        <dbReference type="Proteomes" id="UP001230207"/>
    </source>
</evidence>
<organism evidence="1 2">
    <name type="scientific">Pararhizobium capsulatum DSM 1112</name>
    <dbReference type="NCBI Taxonomy" id="1121113"/>
    <lineage>
        <taxon>Bacteria</taxon>
        <taxon>Pseudomonadati</taxon>
        <taxon>Pseudomonadota</taxon>
        <taxon>Alphaproteobacteria</taxon>
        <taxon>Hyphomicrobiales</taxon>
        <taxon>Rhizobiaceae</taxon>
        <taxon>Rhizobium/Agrobacterium group</taxon>
        <taxon>Pararhizobium</taxon>
    </lineage>
</organism>